<evidence type="ECO:0000313" key="2">
    <source>
        <dbReference type="EMBL" id="CAG7817086.1"/>
    </source>
</evidence>
<evidence type="ECO:0000313" key="1">
    <source>
        <dbReference type="EMBL" id="CAG7815183.1"/>
    </source>
</evidence>
<feature type="non-terminal residue" evidence="1">
    <location>
        <position position="1"/>
    </location>
</feature>
<feature type="non-terminal residue" evidence="1">
    <location>
        <position position="22"/>
    </location>
</feature>
<keyword evidence="3" id="KW-1185">Reference proteome</keyword>
<protein>
    <submittedName>
        <fullName evidence="1">Uncharacterized protein</fullName>
    </submittedName>
</protein>
<dbReference type="AlphaFoldDB" id="A0A8J2KEF8"/>
<name>A0A8J2KEF8_9HEXA</name>
<sequence>DIAVKDCSKVLTLRGIVQIINE</sequence>
<evidence type="ECO:0000313" key="3">
    <source>
        <dbReference type="Proteomes" id="UP000708208"/>
    </source>
</evidence>
<dbReference type="EMBL" id="CAJVCH010385681">
    <property type="protein sequence ID" value="CAG7817086.1"/>
    <property type="molecule type" value="Genomic_DNA"/>
</dbReference>
<organism evidence="1 3">
    <name type="scientific">Allacma fusca</name>
    <dbReference type="NCBI Taxonomy" id="39272"/>
    <lineage>
        <taxon>Eukaryota</taxon>
        <taxon>Metazoa</taxon>
        <taxon>Ecdysozoa</taxon>
        <taxon>Arthropoda</taxon>
        <taxon>Hexapoda</taxon>
        <taxon>Collembola</taxon>
        <taxon>Symphypleona</taxon>
        <taxon>Sminthuridae</taxon>
        <taxon>Allacma</taxon>
    </lineage>
</organism>
<accession>A0A8J2KEF8</accession>
<dbReference type="EMBL" id="CAJVCH010338170">
    <property type="protein sequence ID" value="CAG7815183.1"/>
    <property type="molecule type" value="Genomic_DNA"/>
</dbReference>
<comment type="caution">
    <text evidence="1">The sequence shown here is derived from an EMBL/GenBank/DDBJ whole genome shotgun (WGS) entry which is preliminary data.</text>
</comment>
<proteinExistence type="predicted"/>
<dbReference type="Proteomes" id="UP000708208">
    <property type="component" value="Unassembled WGS sequence"/>
</dbReference>
<reference evidence="1" key="1">
    <citation type="submission" date="2021-06" db="EMBL/GenBank/DDBJ databases">
        <authorList>
            <person name="Hodson N. C."/>
            <person name="Mongue J. A."/>
            <person name="Jaron S. K."/>
        </authorList>
    </citation>
    <scope>NUCLEOTIDE SEQUENCE</scope>
</reference>
<gene>
    <name evidence="1" type="ORF">AFUS01_LOCUS25881</name>
    <name evidence="2" type="ORF">AFUS01_LOCUS27671</name>
</gene>